<dbReference type="Gene3D" id="3.60.120.10">
    <property type="entry name" value="Anthranilate synthase"/>
    <property type="match status" value="1"/>
</dbReference>
<evidence type="ECO:0000313" key="2">
    <source>
        <dbReference type="EMBL" id="GFJ94056.1"/>
    </source>
</evidence>
<dbReference type="EMBL" id="BLPG01000001">
    <property type="protein sequence ID" value="GFJ94056.1"/>
    <property type="molecule type" value="Genomic_DNA"/>
</dbReference>
<dbReference type="Pfam" id="PF00425">
    <property type="entry name" value="Chorismate_bind"/>
    <property type="match status" value="1"/>
</dbReference>
<organism evidence="2 3">
    <name type="scientific">Phytohabitans rumicis</name>
    <dbReference type="NCBI Taxonomy" id="1076125"/>
    <lineage>
        <taxon>Bacteria</taxon>
        <taxon>Bacillati</taxon>
        <taxon>Actinomycetota</taxon>
        <taxon>Actinomycetes</taxon>
        <taxon>Micromonosporales</taxon>
        <taxon>Micromonosporaceae</taxon>
    </lineage>
</organism>
<accession>A0A6V8LIR6</accession>
<comment type="caution">
    <text evidence="2">The sequence shown here is derived from an EMBL/GenBank/DDBJ whole genome shotgun (WGS) entry which is preliminary data.</text>
</comment>
<dbReference type="GO" id="GO:0000162">
    <property type="term" value="P:L-tryptophan biosynthetic process"/>
    <property type="evidence" value="ECO:0007669"/>
    <property type="project" value="TreeGrafter"/>
</dbReference>
<dbReference type="Proteomes" id="UP000482960">
    <property type="component" value="Unassembled WGS sequence"/>
</dbReference>
<dbReference type="GO" id="GO:0005737">
    <property type="term" value="C:cytoplasm"/>
    <property type="evidence" value="ECO:0007669"/>
    <property type="project" value="TreeGrafter"/>
</dbReference>
<evidence type="ECO:0000313" key="3">
    <source>
        <dbReference type="Proteomes" id="UP000482960"/>
    </source>
</evidence>
<protein>
    <recommendedName>
        <fullName evidence="1">Chorismate-utilising enzyme C-terminal domain-containing protein</fullName>
    </recommendedName>
</protein>
<dbReference type="AlphaFoldDB" id="A0A6V8LIR6"/>
<dbReference type="InterPro" id="IPR019999">
    <property type="entry name" value="Anth_synth_I-like"/>
</dbReference>
<name>A0A6V8LIR6_9ACTN</name>
<dbReference type="InterPro" id="IPR015890">
    <property type="entry name" value="Chorismate_C"/>
</dbReference>
<reference evidence="2 3" key="1">
    <citation type="submission" date="2020-03" db="EMBL/GenBank/DDBJ databases">
        <title>Whole genome shotgun sequence of Phytohabitans rumicis NBRC 108638.</title>
        <authorList>
            <person name="Komaki H."/>
            <person name="Tamura T."/>
        </authorList>
    </citation>
    <scope>NUCLEOTIDE SEQUENCE [LARGE SCALE GENOMIC DNA]</scope>
    <source>
        <strain evidence="2 3">NBRC 108638</strain>
    </source>
</reference>
<keyword evidence="3" id="KW-1185">Reference proteome</keyword>
<dbReference type="PANTHER" id="PTHR11236">
    <property type="entry name" value="AMINOBENZOATE/ANTHRANILATE SYNTHASE"/>
    <property type="match status" value="1"/>
</dbReference>
<gene>
    <name evidence="2" type="ORF">Prum_076980</name>
</gene>
<proteinExistence type="predicted"/>
<dbReference type="GO" id="GO:0008153">
    <property type="term" value="P:4-aminobenzoate biosynthetic process"/>
    <property type="evidence" value="ECO:0007669"/>
    <property type="project" value="TreeGrafter"/>
</dbReference>
<sequence length="169" mass="18139">MIVDLLRNDLGRVCEVGTVEVPRLMATETYATVHQLVSTIRGRLRDGTDAVDCIRACFPGGSMTGAPKLRTMEIIDELETEARGVYSGAIGYLSCTGAADLNIVIRTAVFVDGRLHLGAGGAIVLDSDPDEEYAEMLLKLAAPMRAYQECAPDAGRIALAGPQTRERAR</sequence>
<reference evidence="2 3" key="2">
    <citation type="submission" date="2020-03" db="EMBL/GenBank/DDBJ databases">
        <authorList>
            <person name="Ichikawa N."/>
            <person name="Kimura A."/>
            <person name="Kitahashi Y."/>
            <person name="Uohara A."/>
        </authorList>
    </citation>
    <scope>NUCLEOTIDE SEQUENCE [LARGE SCALE GENOMIC DNA]</scope>
    <source>
        <strain evidence="2 3">NBRC 108638</strain>
    </source>
</reference>
<dbReference type="PANTHER" id="PTHR11236:SF18">
    <property type="entry name" value="AMINODEOXYCHORISMATE SYNTHASE"/>
    <property type="match status" value="1"/>
</dbReference>
<feature type="domain" description="Chorismate-utilising enzyme C-terminal" evidence="1">
    <location>
        <begin position="1"/>
        <end position="139"/>
    </location>
</feature>
<evidence type="ECO:0000259" key="1">
    <source>
        <dbReference type="Pfam" id="PF00425"/>
    </source>
</evidence>
<dbReference type="GO" id="GO:0046820">
    <property type="term" value="F:4-amino-4-deoxychorismate synthase activity"/>
    <property type="evidence" value="ECO:0007669"/>
    <property type="project" value="TreeGrafter"/>
</dbReference>
<dbReference type="PRINTS" id="PR00095">
    <property type="entry name" value="ANTSNTHASEI"/>
</dbReference>
<dbReference type="SUPFAM" id="SSF56322">
    <property type="entry name" value="ADC synthase"/>
    <property type="match status" value="1"/>
</dbReference>
<dbReference type="InterPro" id="IPR005801">
    <property type="entry name" value="ADC_synthase"/>
</dbReference>